<organism evidence="2 3">
    <name type="scientific">Gluconobacter cerinus</name>
    <dbReference type="NCBI Taxonomy" id="38307"/>
    <lineage>
        <taxon>Bacteria</taxon>
        <taxon>Pseudomonadati</taxon>
        <taxon>Pseudomonadota</taxon>
        <taxon>Alphaproteobacteria</taxon>
        <taxon>Acetobacterales</taxon>
        <taxon>Acetobacteraceae</taxon>
        <taxon>Gluconobacter</taxon>
    </lineage>
</organism>
<evidence type="ECO:0000256" key="1">
    <source>
        <dbReference type="SAM" id="SignalP"/>
    </source>
</evidence>
<feature type="chain" id="PRO_5008590149" description="Secretin/TonB short N-terminal domain-containing protein" evidence="1">
    <location>
        <begin position="22"/>
        <end position="116"/>
    </location>
</feature>
<sequence>MYLRSVSFFVALFSVSASASAACKQSPFSLELPIQRMDERLQNLAHQTGCFVEVDPALLGAMKAPAVSGVLTPRQAFSRSLKGSGLRYRFVKDHWKITSQSQTTDHPIHDSFVQPW</sequence>
<protein>
    <recommendedName>
        <fullName evidence="4">Secretin/TonB short N-terminal domain-containing protein</fullName>
    </recommendedName>
</protein>
<comment type="caution">
    <text evidence="2">The sequence shown here is derived from an EMBL/GenBank/DDBJ whole genome shotgun (WGS) entry which is preliminary data.</text>
</comment>
<dbReference type="PROSITE" id="PS51257">
    <property type="entry name" value="PROKAR_LIPOPROTEIN"/>
    <property type="match status" value="1"/>
</dbReference>
<evidence type="ECO:0000313" key="3">
    <source>
        <dbReference type="Proteomes" id="UP000077786"/>
    </source>
</evidence>
<evidence type="ECO:0000313" key="2">
    <source>
        <dbReference type="EMBL" id="OAJ68273.1"/>
    </source>
</evidence>
<reference evidence="2 3" key="1">
    <citation type="submission" date="2016-03" db="EMBL/GenBank/DDBJ databases">
        <title>Draft genome sequence of Gluconobacter cerinus strain CECT 9110.</title>
        <authorList>
            <person name="Sainz F."/>
            <person name="Mas A."/>
            <person name="Torija M.J."/>
        </authorList>
    </citation>
    <scope>NUCLEOTIDE SEQUENCE [LARGE SCALE GENOMIC DNA]</scope>
    <source>
        <strain evidence="2 3">CECT 9110</strain>
    </source>
</reference>
<dbReference type="Gene3D" id="3.55.50.30">
    <property type="match status" value="1"/>
</dbReference>
<accession>A0A1B6VM25</accession>
<dbReference type="RefSeq" id="WP_232309100.1">
    <property type="nucleotide sequence ID" value="NZ_LUTU01000005.1"/>
</dbReference>
<evidence type="ECO:0008006" key="4">
    <source>
        <dbReference type="Google" id="ProtNLM"/>
    </source>
</evidence>
<dbReference type="PATRIC" id="fig|38307.3.peg.1007"/>
<dbReference type="EMBL" id="LUTU01000005">
    <property type="protein sequence ID" value="OAJ68273.1"/>
    <property type="molecule type" value="Genomic_DNA"/>
</dbReference>
<dbReference type="AlphaFoldDB" id="A0A1B6VM25"/>
<dbReference type="Proteomes" id="UP000077786">
    <property type="component" value="Unassembled WGS sequence"/>
</dbReference>
<name>A0A1B6VM25_9PROT</name>
<keyword evidence="1" id="KW-0732">Signal</keyword>
<feature type="signal peptide" evidence="1">
    <location>
        <begin position="1"/>
        <end position="21"/>
    </location>
</feature>
<gene>
    <name evidence="2" type="ORF">A0123_00977</name>
</gene>
<proteinExistence type="predicted"/>